<keyword evidence="9" id="KW-1185">Reference proteome</keyword>
<dbReference type="EMBL" id="MU826864">
    <property type="protein sequence ID" value="KAJ7370503.1"/>
    <property type="molecule type" value="Genomic_DNA"/>
</dbReference>
<keyword evidence="2" id="KW-0812">Transmembrane</keyword>
<evidence type="ECO:0000256" key="5">
    <source>
        <dbReference type="ARBA" id="ARBA00023170"/>
    </source>
</evidence>
<evidence type="ECO:0000256" key="6">
    <source>
        <dbReference type="ARBA" id="ARBA00023180"/>
    </source>
</evidence>
<dbReference type="SUPFAM" id="SSF53822">
    <property type="entry name" value="Periplasmic binding protein-like I"/>
    <property type="match status" value="1"/>
</dbReference>
<dbReference type="CDD" id="cd06350">
    <property type="entry name" value="PBP1_GPCR_family_C-like"/>
    <property type="match status" value="1"/>
</dbReference>
<feature type="domain" description="Receptor ligand binding region" evidence="7">
    <location>
        <begin position="83"/>
        <end position="251"/>
    </location>
</feature>
<comment type="caution">
    <text evidence="8">The sequence shown here is derived from an EMBL/GenBank/DDBJ whole genome shotgun (WGS) entry which is preliminary data.</text>
</comment>
<organism evidence="8 9">
    <name type="scientific">Desmophyllum pertusum</name>
    <dbReference type="NCBI Taxonomy" id="174260"/>
    <lineage>
        <taxon>Eukaryota</taxon>
        <taxon>Metazoa</taxon>
        <taxon>Cnidaria</taxon>
        <taxon>Anthozoa</taxon>
        <taxon>Hexacorallia</taxon>
        <taxon>Scleractinia</taxon>
        <taxon>Caryophylliina</taxon>
        <taxon>Caryophylliidae</taxon>
        <taxon>Desmophyllum</taxon>
    </lineage>
</organism>
<keyword evidence="6" id="KW-0325">Glycoprotein</keyword>
<dbReference type="OrthoDB" id="5984008at2759"/>
<evidence type="ECO:0000313" key="8">
    <source>
        <dbReference type="EMBL" id="KAJ7370503.1"/>
    </source>
</evidence>
<comment type="subcellular location">
    <subcellularLocation>
        <location evidence="1">Membrane</location>
        <topology evidence="1">Multi-pass membrane protein</topology>
    </subcellularLocation>
</comment>
<dbReference type="InterPro" id="IPR000337">
    <property type="entry name" value="GPCR_3"/>
</dbReference>
<gene>
    <name evidence="8" type="ORF">OS493_032069</name>
</gene>
<keyword evidence="5" id="KW-0675">Receptor</keyword>
<keyword evidence="4" id="KW-0472">Membrane</keyword>
<evidence type="ECO:0000256" key="1">
    <source>
        <dbReference type="ARBA" id="ARBA00004141"/>
    </source>
</evidence>
<dbReference type="Gene3D" id="3.40.50.2300">
    <property type="match status" value="1"/>
</dbReference>
<evidence type="ECO:0000313" key="9">
    <source>
        <dbReference type="Proteomes" id="UP001163046"/>
    </source>
</evidence>
<evidence type="ECO:0000256" key="3">
    <source>
        <dbReference type="ARBA" id="ARBA00022989"/>
    </source>
</evidence>
<accession>A0A9W9YW05</accession>
<proteinExistence type="predicted"/>
<sequence length="268" mass="29799">MVNSASAENVVKASCANGQSLRSPKRAQNSDGDFIIGGLFPVFLSEKNGTKCHGDNRRFQLFTSLRGKTVNCYRMNLFGLMWVEAMLFAIEEINNNTKILANFTLGYDIRDSANEVQFAMSDALDFTSTEGRKFYNKTCSNSSIIAVIGGAGSKISKAAGYVLGVTSMPQISYSSTSPSLSDKANFPSFLRTIPPDYVQAQVMADLVTFYNWSYVSTIATDEDYGRLGLEAFKGEIKTRNVCISIDELFHPDYTLRRRRRKSRVLLAR</sequence>
<protein>
    <recommendedName>
        <fullName evidence="7">Receptor ligand binding region domain-containing protein</fullName>
    </recommendedName>
</protein>
<dbReference type="GO" id="GO:0004930">
    <property type="term" value="F:G protein-coupled receptor activity"/>
    <property type="evidence" value="ECO:0007669"/>
    <property type="project" value="InterPro"/>
</dbReference>
<reference evidence="8" key="1">
    <citation type="submission" date="2023-01" db="EMBL/GenBank/DDBJ databases">
        <title>Genome assembly of the deep-sea coral Lophelia pertusa.</title>
        <authorList>
            <person name="Herrera S."/>
            <person name="Cordes E."/>
        </authorList>
    </citation>
    <scope>NUCLEOTIDE SEQUENCE</scope>
    <source>
        <strain evidence="8">USNM1676648</strain>
        <tissue evidence="8">Polyp</tissue>
    </source>
</reference>
<dbReference type="Pfam" id="PF01094">
    <property type="entry name" value="ANF_receptor"/>
    <property type="match status" value="1"/>
</dbReference>
<dbReference type="InterPro" id="IPR050726">
    <property type="entry name" value="mGluR"/>
</dbReference>
<dbReference type="PANTHER" id="PTHR24060">
    <property type="entry name" value="METABOTROPIC GLUTAMATE RECEPTOR"/>
    <property type="match status" value="1"/>
</dbReference>
<dbReference type="Proteomes" id="UP001163046">
    <property type="component" value="Unassembled WGS sequence"/>
</dbReference>
<evidence type="ECO:0000256" key="4">
    <source>
        <dbReference type="ARBA" id="ARBA00023136"/>
    </source>
</evidence>
<evidence type="ECO:0000256" key="2">
    <source>
        <dbReference type="ARBA" id="ARBA00022692"/>
    </source>
</evidence>
<evidence type="ECO:0000259" key="7">
    <source>
        <dbReference type="Pfam" id="PF01094"/>
    </source>
</evidence>
<dbReference type="InterPro" id="IPR001828">
    <property type="entry name" value="ANF_lig-bd_rcpt"/>
</dbReference>
<dbReference type="PRINTS" id="PR00248">
    <property type="entry name" value="GPCRMGR"/>
</dbReference>
<dbReference type="GO" id="GO:0016020">
    <property type="term" value="C:membrane"/>
    <property type="evidence" value="ECO:0007669"/>
    <property type="project" value="UniProtKB-SubCell"/>
</dbReference>
<dbReference type="InterPro" id="IPR028082">
    <property type="entry name" value="Peripla_BP_I"/>
</dbReference>
<dbReference type="AlphaFoldDB" id="A0A9W9YW05"/>
<keyword evidence="3" id="KW-1133">Transmembrane helix</keyword>
<name>A0A9W9YW05_9CNID</name>